<organism evidence="5 6">
    <name type="scientific">Bacillus taeanensis</name>
    <dbReference type="NCBI Taxonomy" id="273032"/>
    <lineage>
        <taxon>Bacteria</taxon>
        <taxon>Bacillati</taxon>
        <taxon>Bacillota</taxon>
        <taxon>Bacilli</taxon>
        <taxon>Bacillales</taxon>
        <taxon>Bacillaceae</taxon>
        <taxon>Bacillus</taxon>
    </lineage>
</organism>
<dbReference type="InterPro" id="IPR036390">
    <property type="entry name" value="WH_DNA-bd_sf"/>
</dbReference>
<dbReference type="SUPFAM" id="SSF46785">
    <property type="entry name" value="Winged helix' DNA-binding domain"/>
    <property type="match status" value="1"/>
</dbReference>
<keyword evidence="6" id="KW-1185">Reference proteome</keyword>
<dbReference type="SMART" id="SM00895">
    <property type="entry name" value="FCD"/>
    <property type="match status" value="1"/>
</dbReference>
<dbReference type="GO" id="GO:0003700">
    <property type="term" value="F:DNA-binding transcription factor activity"/>
    <property type="evidence" value="ECO:0007669"/>
    <property type="project" value="InterPro"/>
</dbReference>
<dbReference type="InterPro" id="IPR008920">
    <property type="entry name" value="TF_FadR/GntR_C"/>
</dbReference>
<evidence type="ECO:0000256" key="1">
    <source>
        <dbReference type="ARBA" id="ARBA00023015"/>
    </source>
</evidence>
<dbReference type="Pfam" id="PF00392">
    <property type="entry name" value="GntR"/>
    <property type="match status" value="1"/>
</dbReference>
<name>A0A366XYK6_9BACI</name>
<evidence type="ECO:0000313" key="5">
    <source>
        <dbReference type="EMBL" id="RBW70696.1"/>
    </source>
</evidence>
<dbReference type="Gene3D" id="1.10.10.10">
    <property type="entry name" value="Winged helix-like DNA-binding domain superfamily/Winged helix DNA-binding domain"/>
    <property type="match status" value="1"/>
</dbReference>
<proteinExistence type="predicted"/>
<dbReference type="EMBL" id="QOCW01000003">
    <property type="protein sequence ID" value="RBW70696.1"/>
    <property type="molecule type" value="Genomic_DNA"/>
</dbReference>
<dbReference type="RefSeq" id="WP_113804690.1">
    <property type="nucleotide sequence ID" value="NZ_QOCW01000003.1"/>
</dbReference>
<sequence length="239" mass="27696">MENFFSSVRSERLYEKIVVQIRKLIQEGRLKPGDRLPGERELAESLGCSRTSLREAFRVLESEGLVISKPGGGRFIQHVDQNMAVEYRFNPVDMIEKSSVVYFLEARETLEPRIAELAAERGTPEQVQKIEKALLKMEEQLKNPDEKIDGDSSFHIAVAECTQNFVFVSMLETNLNMIRQVRRKTLVSQDRYKASLEEHRLIYEAIKNKDVQKAKEMTIFHLKNLKENVLQNNPDLKEK</sequence>
<dbReference type="AlphaFoldDB" id="A0A366XYK6"/>
<dbReference type="InterPro" id="IPR036388">
    <property type="entry name" value="WH-like_DNA-bd_sf"/>
</dbReference>
<dbReference type="SMART" id="SM00345">
    <property type="entry name" value="HTH_GNTR"/>
    <property type="match status" value="1"/>
</dbReference>
<comment type="caution">
    <text evidence="5">The sequence shown here is derived from an EMBL/GenBank/DDBJ whole genome shotgun (WGS) entry which is preliminary data.</text>
</comment>
<reference evidence="5 6" key="1">
    <citation type="submission" date="2018-07" db="EMBL/GenBank/DDBJ databases">
        <title>Lottiidibacillus patelloidae gen. nov., sp. nov., isolated from the intestinal tract of a marine limpet and the reclassification of B. taeanensis BH030017T, B. algicola KMM 3737T and B. hwajinpoensis SW-72T as genus Lottiidibacillus.</title>
        <authorList>
            <person name="Liu R."/>
            <person name="Huang Z."/>
        </authorList>
    </citation>
    <scope>NUCLEOTIDE SEQUENCE [LARGE SCALE GENOMIC DNA]</scope>
    <source>
        <strain evidence="5 6">BH030017</strain>
    </source>
</reference>
<evidence type="ECO:0000256" key="3">
    <source>
        <dbReference type="ARBA" id="ARBA00023163"/>
    </source>
</evidence>
<dbReference type="GO" id="GO:0003677">
    <property type="term" value="F:DNA binding"/>
    <property type="evidence" value="ECO:0007669"/>
    <property type="project" value="UniProtKB-KW"/>
</dbReference>
<keyword evidence="2" id="KW-0238">DNA-binding</keyword>
<dbReference type="InterPro" id="IPR000524">
    <property type="entry name" value="Tscrpt_reg_HTH_GntR"/>
</dbReference>
<dbReference type="Gene3D" id="1.20.120.530">
    <property type="entry name" value="GntR ligand-binding domain-like"/>
    <property type="match status" value="1"/>
</dbReference>
<dbReference type="SUPFAM" id="SSF48008">
    <property type="entry name" value="GntR ligand-binding domain-like"/>
    <property type="match status" value="1"/>
</dbReference>
<dbReference type="Proteomes" id="UP000253314">
    <property type="component" value="Unassembled WGS sequence"/>
</dbReference>
<dbReference type="PROSITE" id="PS50949">
    <property type="entry name" value="HTH_GNTR"/>
    <property type="match status" value="1"/>
</dbReference>
<dbReference type="CDD" id="cd07377">
    <property type="entry name" value="WHTH_GntR"/>
    <property type="match status" value="1"/>
</dbReference>
<dbReference type="Pfam" id="PF07729">
    <property type="entry name" value="FCD"/>
    <property type="match status" value="1"/>
</dbReference>
<dbReference type="PANTHER" id="PTHR43537">
    <property type="entry name" value="TRANSCRIPTIONAL REGULATOR, GNTR FAMILY"/>
    <property type="match status" value="1"/>
</dbReference>
<evidence type="ECO:0000256" key="2">
    <source>
        <dbReference type="ARBA" id="ARBA00023125"/>
    </source>
</evidence>
<evidence type="ECO:0000313" key="6">
    <source>
        <dbReference type="Proteomes" id="UP000253314"/>
    </source>
</evidence>
<feature type="domain" description="HTH gntR-type" evidence="4">
    <location>
        <begin position="11"/>
        <end position="79"/>
    </location>
</feature>
<evidence type="ECO:0000259" key="4">
    <source>
        <dbReference type="PROSITE" id="PS50949"/>
    </source>
</evidence>
<dbReference type="PANTHER" id="PTHR43537:SF5">
    <property type="entry name" value="UXU OPERON TRANSCRIPTIONAL REGULATOR"/>
    <property type="match status" value="1"/>
</dbReference>
<keyword evidence="1" id="KW-0805">Transcription regulation</keyword>
<gene>
    <name evidence="5" type="ORF">DS031_04215</name>
</gene>
<dbReference type="InterPro" id="IPR011711">
    <property type="entry name" value="GntR_C"/>
</dbReference>
<dbReference type="OrthoDB" id="369138at2"/>
<protein>
    <submittedName>
        <fullName evidence="5">FadR family transcriptional regulator</fullName>
    </submittedName>
</protein>
<dbReference type="PRINTS" id="PR00035">
    <property type="entry name" value="HTHGNTR"/>
</dbReference>
<keyword evidence="3" id="KW-0804">Transcription</keyword>
<accession>A0A366XYK6</accession>